<dbReference type="Gene3D" id="2.60.120.200">
    <property type="match status" value="1"/>
</dbReference>
<gene>
    <name evidence="2" type="ORF">PIIN_04400</name>
</gene>
<dbReference type="InParanoid" id="G4TGP8"/>
<name>G4TGP8_SERID</name>
<dbReference type="HOGENOM" id="CLU_2528289_0_0_1"/>
<dbReference type="Proteomes" id="UP000007148">
    <property type="component" value="Unassembled WGS sequence"/>
</dbReference>
<evidence type="ECO:0000313" key="3">
    <source>
        <dbReference type="Proteomes" id="UP000007148"/>
    </source>
</evidence>
<accession>G4TGP8</accession>
<sequence>MTSVLNLLFLAVTNSLLAQAQLPLYKSFVGKQFTEGFYFFDDRDPANGVVNYLSEPAAQSAGLVSWSTPHISLQTSLVSLFPRS</sequence>
<keyword evidence="1" id="KW-0732">Signal</keyword>
<evidence type="ECO:0000313" key="2">
    <source>
        <dbReference type="EMBL" id="CCA70462.1"/>
    </source>
</evidence>
<comment type="caution">
    <text evidence="2">The sequence shown here is derived from an EMBL/GenBank/DDBJ whole genome shotgun (WGS) entry which is preliminary data.</text>
</comment>
<proteinExistence type="predicted"/>
<keyword evidence="3" id="KW-1185">Reference proteome</keyword>
<dbReference type="OrthoDB" id="192832at2759"/>
<dbReference type="EMBL" id="CAFZ01000084">
    <property type="protein sequence ID" value="CCA70462.1"/>
    <property type="molecule type" value="Genomic_DNA"/>
</dbReference>
<evidence type="ECO:0000256" key="1">
    <source>
        <dbReference type="SAM" id="SignalP"/>
    </source>
</evidence>
<reference evidence="2 3" key="1">
    <citation type="journal article" date="2011" name="PLoS Pathog.">
        <title>Endophytic Life Strategies Decoded by Genome and Transcriptome Analyses of the Mutualistic Root Symbiont Piriformospora indica.</title>
        <authorList>
            <person name="Zuccaro A."/>
            <person name="Lahrmann U."/>
            <person name="Guldener U."/>
            <person name="Langen G."/>
            <person name="Pfiffi S."/>
            <person name="Biedenkopf D."/>
            <person name="Wong P."/>
            <person name="Samans B."/>
            <person name="Grimm C."/>
            <person name="Basiewicz M."/>
            <person name="Murat C."/>
            <person name="Martin F."/>
            <person name="Kogel K.H."/>
        </authorList>
    </citation>
    <scope>NUCLEOTIDE SEQUENCE [LARGE SCALE GENOMIC DNA]</scope>
    <source>
        <strain evidence="2 3">DSM 11827</strain>
    </source>
</reference>
<feature type="signal peptide" evidence="1">
    <location>
        <begin position="1"/>
        <end position="20"/>
    </location>
</feature>
<protein>
    <submittedName>
        <fullName evidence="2">Uncharacterized protein</fullName>
    </submittedName>
</protein>
<feature type="chain" id="PRO_5005348922" evidence="1">
    <location>
        <begin position="21"/>
        <end position="84"/>
    </location>
</feature>
<dbReference type="AlphaFoldDB" id="G4TGP8"/>
<organism evidence="2 3">
    <name type="scientific">Serendipita indica (strain DSM 11827)</name>
    <name type="common">Root endophyte fungus</name>
    <name type="synonym">Piriformospora indica</name>
    <dbReference type="NCBI Taxonomy" id="1109443"/>
    <lineage>
        <taxon>Eukaryota</taxon>
        <taxon>Fungi</taxon>
        <taxon>Dikarya</taxon>
        <taxon>Basidiomycota</taxon>
        <taxon>Agaricomycotina</taxon>
        <taxon>Agaricomycetes</taxon>
        <taxon>Sebacinales</taxon>
        <taxon>Serendipitaceae</taxon>
        <taxon>Serendipita</taxon>
    </lineage>
</organism>